<dbReference type="WBParaSite" id="PgE294_g001_t01">
    <property type="protein sequence ID" value="PgE294_g001_t01"/>
    <property type="gene ID" value="PgE294_g001"/>
</dbReference>
<accession>A0A915A7J2</accession>
<sequence length="199" mass="22820">LLECKENAVSSQNVALEEMHAKLRVIAASVPDTISTAEVSATEKVKNVMKTVISPQVVIAAESKELLEVLRERVNSLKQREKMLQLKRSELLEMRATVGDKQRILEEKQKKVSALEEEVTSINTEIPSLMEKKSRLKDAVIELEKRRDKLEAIKQAKIAEYEERNRKKEALQVEISQLRVCLQERNEECEAKKNELSRL</sequence>
<organism evidence="2 3">
    <name type="scientific">Parascaris univalens</name>
    <name type="common">Nematode worm</name>
    <dbReference type="NCBI Taxonomy" id="6257"/>
    <lineage>
        <taxon>Eukaryota</taxon>
        <taxon>Metazoa</taxon>
        <taxon>Ecdysozoa</taxon>
        <taxon>Nematoda</taxon>
        <taxon>Chromadorea</taxon>
        <taxon>Rhabditida</taxon>
        <taxon>Spirurina</taxon>
        <taxon>Ascaridomorpha</taxon>
        <taxon>Ascaridoidea</taxon>
        <taxon>Ascarididae</taxon>
        <taxon>Parascaris</taxon>
    </lineage>
</organism>
<evidence type="ECO:0000313" key="3">
    <source>
        <dbReference type="WBParaSite" id="PgE294_g001_t01"/>
    </source>
</evidence>
<reference evidence="3" key="1">
    <citation type="submission" date="2022-11" db="UniProtKB">
        <authorList>
            <consortium name="WormBaseParasite"/>
        </authorList>
    </citation>
    <scope>IDENTIFICATION</scope>
</reference>
<keyword evidence="2" id="KW-1185">Reference proteome</keyword>
<dbReference type="AlphaFoldDB" id="A0A915A7J2"/>
<evidence type="ECO:0000313" key="2">
    <source>
        <dbReference type="Proteomes" id="UP000887569"/>
    </source>
</evidence>
<protein>
    <submittedName>
        <fullName evidence="3">Uncharacterized protein</fullName>
    </submittedName>
</protein>
<name>A0A915A7J2_PARUN</name>
<keyword evidence="1" id="KW-0175">Coiled coil</keyword>
<dbReference type="Proteomes" id="UP000887569">
    <property type="component" value="Unplaced"/>
</dbReference>
<evidence type="ECO:0000256" key="1">
    <source>
        <dbReference type="SAM" id="Coils"/>
    </source>
</evidence>
<feature type="coiled-coil region" evidence="1">
    <location>
        <begin position="60"/>
        <end position="199"/>
    </location>
</feature>
<proteinExistence type="predicted"/>